<keyword evidence="2" id="KW-1185">Reference proteome</keyword>
<comment type="caution">
    <text evidence="1">The sequence shown here is derived from an EMBL/GenBank/DDBJ whole genome shotgun (WGS) entry which is preliminary data.</text>
</comment>
<dbReference type="Proteomes" id="UP001234297">
    <property type="component" value="Chromosome 8"/>
</dbReference>
<accession>A0ACC2LKX5</accession>
<evidence type="ECO:0000313" key="2">
    <source>
        <dbReference type="Proteomes" id="UP001234297"/>
    </source>
</evidence>
<organism evidence="1 2">
    <name type="scientific">Persea americana</name>
    <name type="common">Avocado</name>
    <dbReference type="NCBI Taxonomy" id="3435"/>
    <lineage>
        <taxon>Eukaryota</taxon>
        <taxon>Viridiplantae</taxon>
        <taxon>Streptophyta</taxon>
        <taxon>Embryophyta</taxon>
        <taxon>Tracheophyta</taxon>
        <taxon>Spermatophyta</taxon>
        <taxon>Magnoliopsida</taxon>
        <taxon>Magnoliidae</taxon>
        <taxon>Laurales</taxon>
        <taxon>Lauraceae</taxon>
        <taxon>Persea</taxon>
    </lineage>
</organism>
<sequence length="89" mass="9920">MAHRKNASNDVSQNRNWDDILANLVERQNLFRDFVTNQMNNNNNENNGGGHGHPDGTNQVPLGGKLLDRFKKIGPLFFSGTTDPEAAEK</sequence>
<protein>
    <submittedName>
        <fullName evidence="1">Uncharacterized protein</fullName>
    </submittedName>
</protein>
<gene>
    <name evidence="1" type="ORF">MRB53_027402</name>
</gene>
<evidence type="ECO:0000313" key="1">
    <source>
        <dbReference type="EMBL" id="KAJ8634066.1"/>
    </source>
</evidence>
<dbReference type="EMBL" id="CM056816">
    <property type="protein sequence ID" value="KAJ8634066.1"/>
    <property type="molecule type" value="Genomic_DNA"/>
</dbReference>
<proteinExistence type="predicted"/>
<reference evidence="1 2" key="1">
    <citation type="journal article" date="2022" name="Hortic Res">
        <title>A haplotype resolved chromosomal level avocado genome allows analysis of novel avocado genes.</title>
        <authorList>
            <person name="Nath O."/>
            <person name="Fletcher S.J."/>
            <person name="Hayward A."/>
            <person name="Shaw L.M."/>
            <person name="Masouleh A.K."/>
            <person name="Furtado A."/>
            <person name="Henry R.J."/>
            <person name="Mitter N."/>
        </authorList>
    </citation>
    <scope>NUCLEOTIDE SEQUENCE [LARGE SCALE GENOMIC DNA]</scope>
    <source>
        <strain evidence="2">cv. Hass</strain>
    </source>
</reference>
<name>A0ACC2LKX5_PERAE</name>